<dbReference type="AlphaFoldDB" id="N1PBE2"/>
<dbReference type="GO" id="GO:0005886">
    <property type="term" value="C:plasma membrane"/>
    <property type="evidence" value="ECO:0007669"/>
    <property type="project" value="TreeGrafter"/>
</dbReference>
<evidence type="ECO:0000256" key="2">
    <source>
        <dbReference type="SAM" id="Phobius"/>
    </source>
</evidence>
<feature type="region of interest" description="Disordered" evidence="1">
    <location>
        <begin position="229"/>
        <end position="252"/>
    </location>
</feature>
<dbReference type="OMA" id="PQIEICE"/>
<feature type="region of interest" description="Disordered" evidence="1">
    <location>
        <begin position="539"/>
        <end position="567"/>
    </location>
</feature>
<evidence type="ECO:0000313" key="5">
    <source>
        <dbReference type="Proteomes" id="UP000014760"/>
    </source>
</evidence>
<feature type="compositionally biased region" description="Polar residues" evidence="1">
    <location>
        <begin position="611"/>
        <end position="622"/>
    </location>
</feature>
<feature type="compositionally biased region" description="Basic and acidic residues" evidence="1">
    <location>
        <begin position="328"/>
        <end position="340"/>
    </location>
</feature>
<feature type="compositionally biased region" description="Basic and acidic residues" evidence="1">
    <location>
        <begin position="773"/>
        <end position="783"/>
    </location>
</feature>
<feature type="compositionally biased region" description="Low complexity" evidence="1">
    <location>
        <begin position="889"/>
        <end position="905"/>
    </location>
</feature>
<feature type="compositionally biased region" description="Low complexity" evidence="1">
    <location>
        <begin position="552"/>
        <end position="563"/>
    </location>
</feature>
<feature type="compositionally biased region" description="Polar residues" evidence="1">
    <location>
        <begin position="656"/>
        <end position="668"/>
    </location>
</feature>
<dbReference type="OrthoDB" id="6247020at2759"/>
<name>N1PBE2_CAPTE</name>
<dbReference type="Proteomes" id="UP000014760">
    <property type="component" value="Unassembled WGS sequence"/>
</dbReference>
<dbReference type="GO" id="GO:0045955">
    <property type="term" value="P:negative regulation of calcium ion-dependent exocytosis"/>
    <property type="evidence" value="ECO:0007669"/>
    <property type="project" value="TreeGrafter"/>
</dbReference>
<dbReference type="PANTHER" id="PTHR28597">
    <property type="entry name" value="VOLTAGE-DEPENDENT CALCIUM CHANNEL BETA SUBUNIT-ASSOCIATED REGULATORY PROTEIN"/>
    <property type="match status" value="1"/>
</dbReference>
<keyword evidence="2" id="KW-0472">Membrane</keyword>
<dbReference type="GO" id="GO:0044325">
    <property type="term" value="F:transmembrane transporter binding"/>
    <property type="evidence" value="ECO:0007669"/>
    <property type="project" value="InterPro"/>
</dbReference>
<dbReference type="EMBL" id="KB291798">
    <property type="protein sequence ID" value="ELU18899.1"/>
    <property type="molecule type" value="Genomic_DNA"/>
</dbReference>
<dbReference type="GO" id="GO:0030141">
    <property type="term" value="C:secretory granule"/>
    <property type="evidence" value="ECO:0007669"/>
    <property type="project" value="TreeGrafter"/>
</dbReference>
<feature type="compositionally biased region" description="Low complexity" evidence="1">
    <location>
        <begin position="183"/>
        <end position="194"/>
    </location>
</feature>
<feature type="region of interest" description="Disordered" evidence="1">
    <location>
        <begin position="328"/>
        <end position="366"/>
    </location>
</feature>
<reference evidence="5" key="1">
    <citation type="submission" date="2012-12" db="EMBL/GenBank/DDBJ databases">
        <authorList>
            <person name="Hellsten U."/>
            <person name="Grimwood J."/>
            <person name="Chapman J.A."/>
            <person name="Shapiro H."/>
            <person name="Aerts A."/>
            <person name="Otillar R.P."/>
            <person name="Terry A.Y."/>
            <person name="Boore J.L."/>
            <person name="Simakov O."/>
            <person name="Marletaz F."/>
            <person name="Cho S.-J."/>
            <person name="Edsinger-Gonzales E."/>
            <person name="Havlak P."/>
            <person name="Kuo D.-H."/>
            <person name="Larsson T."/>
            <person name="Lv J."/>
            <person name="Arendt D."/>
            <person name="Savage R."/>
            <person name="Osoegawa K."/>
            <person name="de Jong P."/>
            <person name="Lindberg D.R."/>
            <person name="Seaver E.C."/>
            <person name="Weisblat D.A."/>
            <person name="Putnam N.H."/>
            <person name="Grigoriev I.V."/>
            <person name="Rokhsar D.S."/>
        </authorList>
    </citation>
    <scope>NUCLEOTIDE SEQUENCE</scope>
    <source>
        <strain evidence="5">I ESC-2004</strain>
    </source>
</reference>
<reference evidence="4" key="3">
    <citation type="submission" date="2015-06" db="UniProtKB">
        <authorList>
            <consortium name="EnsemblMetazoa"/>
        </authorList>
    </citation>
    <scope>IDENTIFICATION</scope>
</reference>
<evidence type="ECO:0000256" key="1">
    <source>
        <dbReference type="SAM" id="MobiDB-lite"/>
    </source>
</evidence>
<keyword evidence="5" id="KW-1185">Reference proteome</keyword>
<dbReference type="EMBL" id="AMQN01000051">
    <property type="status" value="NOT_ANNOTATED_CDS"/>
    <property type="molecule type" value="Genomic_DNA"/>
</dbReference>
<feature type="compositionally biased region" description="Basic residues" evidence="1">
    <location>
        <begin position="853"/>
        <end position="866"/>
    </location>
</feature>
<feature type="region of interest" description="Disordered" evidence="1">
    <location>
        <begin position="846"/>
        <end position="975"/>
    </location>
</feature>
<dbReference type="PANTHER" id="PTHR28597:SF1">
    <property type="entry name" value="VOLTAGE-DEPENDENT CALCIUM CHANNEL BETA SUBUNIT-ASSOCIATED REGULATORY PROTEIN"/>
    <property type="match status" value="1"/>
</dbReference>
<feature type="region of interest" description="Disordered" evidence="1">
    <location>
        <begin position="606"/>
        <end position="796"/>
    </location>
</feature>
<feature type="compositionally biased region" description="Low complexity" evidence="1">
    <location>
        <begin position="641"/>
        <end position="655"/>
    </location>
</feature>
<feature type="compositionally biased region" description="Polar residues" evidence="1">
    <location>
        <begin position="675"/>
        <end position="686"/>
    </location>
</feature>
<dbReference type="InterPro" id="IPR037658">
    <property type="entry name" value="CBARP"/>
</dbReference>
<keyword evidence="2" id="KW-0812">Transmembrane</keyword>
<feature type="compositionally biased region" description="Basic and acidic residues" evidence="1">
    <location>
        <begin position="696"/>
        <end position="710"/>
    </location>
</feature>
<dbReference type="EnsemblMetazoa" id="CapteT210377">
    <property type="protein sequence ID" value="CapteP210377"/>
    <property type="gene ID" value="CapteG210377"/>
</dbReference>
<reference evidence="3 5" key="2">
    <citation type="journal article" date="2013" name="Nature">
        <title>Insights into bilaterian evolution from three spiralian genomes.</title>
        <authorList>
            <person name="Simakov O."/>
            <person name="Marletaz F."/>
            <person name="Cho S.J."/>
            <person name="Edsinger-Gonzales E."/>
            <person name="Havlak P."/>
            <person name="Hellsten U."/>
            <person name="Kuo D.H."/>
            <person name="Larsson T."/>
            <person name="Lv J."/>
            <person name="Arendt D."/>
            <person name="Savage R."/>
            <person name="Osoegawa K."/>
            <person name="de Jong P."/>
            <person name="Grimwood J."/>
            <person name="Chapman J.A."/>
            <person name="Shapiro H."/>
            <person name="Aerts A."/>
            <person name="Otillar R.P."/>
            <person name="Terry A.Y."/>
            <person name="Boore J.L."/>
            <person name="Grigoriev I.V."/>
            <person name="Lindberg D.R."/>
            <person name="Seaver E.C."/>
            <person name="Weisblat D.A."/>
            <person name="Putnam N.H."/>
            <person name="Rokhsar D.S."/>
        </authorList>
    </citation>
    <scope>NUCLEOTIDE SEQUENCE</scope>
    <source>
        <strain evidence="3 5">I ESC-2004</strain>
    </source>
</reference>
<sequence length="975" mass="109755">MSSVGRRKIYDNRKDVDYSISEANFEASRPSNTHPFFTVGVLVGGVVGGLIIVISVILFCKYCIKRKKSLGGRSVLFKRRSFFSGSYDESGDGHDLEAGMAIAVNNHKRFFQKKALSRCQLASTDTQVTELQTSVDKVEEDNEIDYAVAIYKESLCRDDSTMEEPTGHVSLDSEWDVSGGGAAAASSGVTSSESPTANRKRSVDSTKLSDDGRRVSFLVAADRGVAPVHHGSSVGGGKAFSSSRSPRLLRHESEHVQVRPKEQLKLVKQRSQGCAGHLDHRVNTVLVDDPPLHVSEDGITELTPMLSPVSEEVPLSCKPRIHRSEVTAEVHQDSRHYRPEPHHHHHHHHNYQKKHSPHSAGVPRPCPPKLSMLGKTRRRLEADTRQTASLELVSPRDRWTPLESRKVRSYEGDAYGPRDYDNSDKFNRGPFYNTDYDLMSEGGMPELQSKVRYNDTGSFEEVTEETQMPAELVGRVHNRSPLSPSPPLPPHQVLIMQAADTGSDTDTLNGNYKYRDLWTLRATLEEEEDFSDTIRMEDMTSPEEQSNEEHAATSATTSFESTELSIDASSDETVIRRIPGNLLHPNYESRGHKYRSILSRRFRHIDGPSVGLSTSQDNSFDSVETMETDGDISDTSRPEVTTTSFESTTDNTDSTGEYTTHKLQQMQRDSGYKSLETQQSQTNTINKPPKKQIHFVLDHHSVERDDDERISTGTTSPDTREDQFHRRPCSKGSKPYFDRRNAKTASKKRREYRGERQVLPSPDYASQSFQDSSIHEHETDSRSDQPSGDSFDDGITPKKFSLLNRFTRSQSKESKRFPALSRDFSMDEKTNVLFNEFVRYDPNLEPFTTGTRRSPRMGHSRPRLQRKHTDGSLETHERGRFERLTPGKRSISLGSDSSGGSLRRLSPQDSIEEEYIPEAAQAKKMPSPLCHPQGRRARGVSHDAFSQQLLKDPLPQSRSHHIPIIRLPDEELSSK</sequence>
<keyword evidence="2" id="KW-1133">Transmembrane helix</keyword>
<evidence type="ECO:0000313" key="4">
    <source>
        <dbReference type="EnsemblMetazoa" id="CapteP210377"/>
    </source>
</evidence>
<feature type="region of interest" description="Disordered" evidence="1">
    <location>
        <begin position="161"/>
        <end position="208"/>
    </location>
</feature>
<proteinExistence type="predicted"/>
<accession>N1PBE2</accession>
<organism evidence="3">
    <name type="scientific">Capitella teleta</name>
    <name type="common">Polychaete worm</name>
    <dbReference type="NCBI Taxonomy" id="283909"/>
    <lineage>
        <taxon>Eukaryota</taxon>
        <taxon>Metazoa</taxon>
        <taxon>Spiralia</taxon>
        <taxon>Lophotrochozoa</taxon>
        <taxon>Annelida</taxon>
        <taxon>Polychaeta</taxon>
        <taxon>Sedentaria</taxon>
        <taxon>Scolecida</taxon>
        <taxon>Capitellidae</taxon>
        <taxon>Capitella</taxon>
    </lineage>
</organism>
<feature type="transmembrane region" description="Helical" evidence="2">
    <location>
        <begin position="36"/>
        <end position="59"/>
    </location>
</feature>
<dbReference type="HOGENOM" id="CLU_304671_0_0_1"/>
<protein>
    <submittedName>
        <fullName evidence="3 4">Uncharacterized protein</fullName>
    </submittedName>
</protein>
<feature type="compositionally biased region" description="Basic residues" evidence="1">
    <location>
        <begin position="341"/>
        <end position="357"/>
    </location>
</feature>
<feature type="compositionally biased region" description="Basic and acidic residues" evidence="1">
    <location>
        <begin position="867"/>
        <end position="885"/>
    </location>
</feature>
<evidence type="ECO:0000313" key="3">
    <source>
        <dbReference type="EMBL" id="ELU18899.1"/>
    </source>
</evidence>
<gene>
    <name evidence="3" type="ORF">CAPTEDRAFT_210377</name>
</gene>